<dbReference type="InterPro" id="IPR001478">
    <property type="entry name" value="PDZ"/>
</dbReference>
<gene>
    <name evidence="4" type="ORF">A3D08_01170</name>
</gene>
<dbReference type="GO" id="GO:0004222">
    <property type="term" value="F:metalloendopeptidase activity"/>
    <property type="evidence" value="ECO:0007669"/>
    <property type="project" value="InterPro"/>
</dbReference>
<dbReference type="EMBL" id="MFZT01000045">
    <property type="protein sequence ID" value="OGK29524.1"/>
    <property type="molecule type" value="Genomic_DNA"/>
</dbReference>
<dbReference type="Gene3D" id="2.30.42.10">
    <property type="match status" value="1"/>
</dbReference>
<keyword evidence="2" id="KW-1133">Transmembrane helix</keyword>
<comment type="cofactor">
    <cofactor evidence="1">
        <name>Zn(2+)</name>
        <dbReference type="ChEBI" id="CHEBI:29105"/>
    </cofactor>
</comment>
<name>A0A1F7HEV5_9BACT</name>
<feature type="transmembrane region" description="Helical" evidence="2">
    <location>
        <begin position="135"/>
        <end position="153"/>
    </location>
</feature>
<dbReference type="Proteomes" id="UP000178098">
    <property type="component" value="Unassembled WGS sequence"/>
</dbReference>
<keyword evidence="2" id="KW-0812">Transmembrane</keyword>
<dbReference type="PANTHER" id="PTHR42837:SF2">
    <property type="entry name" value="MEMBRANE METALLOPROTEASE ARASP2, CHLOROPLASTIC-RELATED"/>
    <property type="match status" value="1"/>
</dbReference>
<evidence type="ECO:0000313" key="4">
    <source>
        <dbReference type="EMBL" id="OGK29524.1"/>
    </source>
</evidence>
<dbReference type="InterPro" id="IPR036034">
    <property type="entry name" value="PDZ_sf"/>
</dbReference>
<protein>
    <recommendedName>
        <fullName evidence="3">PDZ domain-containing protein</fullName>
    </recommendedName>
</protein>
<dbReference type="SUPFAM" id="SSF50156">
    <property type="entry name" value="PDZ domain-like"/>
    <property type="match status" value="1"/>
</dbReference>
<keyword evidence="2" id="KW-0472">Membrane</keyword>
<evidence type="ECO:0000313" key="5">
    <source>
        <dbReference type="Proteomes" id="UP000178098"/>
    </source>
</evidence>
<dbReference type="GO" id="GO:0006508">
    <property type="term" value="P:proteolysis"/>
    <property type="evidence" value="ECO:0007669"/>
    <property type="project" value="InterPro"/>
</dbReference>
<dbReference type="GO" id="GO:0016020">
    <property type="term" value="C:membrane"/>
    <property type="evidence" value="ECO:0007669"/>
    <property type="project" value="InterPro"/>
</dbReference>
<proteinExistence type="predicted"/>
<accession>A0A1F7HEV5</accession>
<dbReference type="CDD" id="cd23081">
    <property type="entry name" value="cpPDZ_EcRseP-like"/>
    <property type="match status" value="1"/>
</dbReference>
<evidence type="ECO:0000256" key="1">
    <source>
        <dbReference type="ARBA" id="ARBA00001947"/>
    </source>
</evidence>
<organism evidence="4 5">
    <name type="scientific">Candidatus Roizmanbacteria bacterium RIFCSPHIGHO2_02_FULL_43_11</name>
    <dbReference type="NCBI Taxonomy" id="1802043"/>
    <lineage>
        <taxon>Bacteria</taxon>
        <taxon>Candidatus Roizmaniibacteriota</taxon>
    </lineage>
</organism>
<dbReference type="PROSITE" id="PS50106">
    <property type="entry name" value="PDZ"/>
    <property type="match status" value="1"/>
</dbReference>
<reference evidence="4 5" key="1">
    <citation type="journal article" date="2016" name="Nat. Commun.">
        <title>Thousands of microbial genomes shed light on interconnected biogeochemical processes in an aquifer system.</title>
        <authorList>
            <person name="Anantharaman K."/>
            <person name="Brown C.T."/>
            <person name="Hug L.A."/>
            <person name="Sharon I."/>
            <person name="Castelle C.J."/>
            <person name="Probst A.J."/>
            <person name="Thomas B.C."/>
            <person name="Singh A."/>
            <person name="Wilkins M.J."/>
            <person name="Karaoz U."/>
            <person name="Brodie E.L."/>
            <person name="Williams K.H."/>
            <person name="Hubbard S.S."/>
            <person name="Banfield J.F."/>
        </authorList>
    </citation>
    <scope>NUCLEOTIDE SEQUENCE [LARGE SCALE GENOMIC DNA]</scope>
</reference>
<feature type="transmembrane region" description="Helical" evidence="2">
    <location>
        <begin position="160"/>
        <end position="179"/>
    </location>
</feature>
<dbReference type="Pfam" id="PF13180">
    <property type="entry name" value="PDZ_2"/>
    <property type="match status" value="1"/>
</dbReference>
<dbReference type="PANTHER" id="PTHR42837">
    <property type="entry name" value="REGULATOR OF SIGMA-E PROTEASE RSEP"/>
    <property type="match status" value="1"/>
</dbReference>
<evidence type="ECO:0000256" key="2">
    <source>
        <dbReference type="SAM" id="Phobius"/>
    </source>
</evidence>
<dbReference type="AlphaFoldDB" id="A0A1F7HEV5"/>
<feature type="transmembrane region" description="Helical" evidence="2">
    <location>
        <begin position="199"/>
        <end position="220"/>
    </location>
</feature>
<dbReference type="SMART" id="SM00228">
    <property type="entry name" value="PDZ"/>
    <property type="match status" value="1"/>
</dbReference>
<comment type="caution">
    <text evidence="4">The sequence shown here is derived from an EMBL/GenBank/DDBJ whole genome shotgun (WGS) entry which is preliminary data.</text>
</comment>
<evidence type="ECO:0000259" key="3">
    <source>
        <dbReference type="PROSITE" id="PS50106"/>
    </source>
</evidence>
<sequence length="227" mass="25330">MSIKNKRTEFITLIAALLLMSGVQGTFGGLYALRNGLGIVSKGETKIVRVLPNSPAAESDLKIGDILLSIDTQQVESTQSFLEITSKYRDSPIPLVVQRDGKMMQVEITPRTNIPAHEGALGLEITDKKHDTRPVYLLLIASIISLLVAVGIWRLKKWALYGFIALSVYQVLSLIYPILAGYQIVDSSRSRFSPEQSLLIALFVIFGEIIWEILIAAYMYRKRNLFS</sequence>
<feature type="domain" description="PDZ" evidence="3">
    <location>
        <begin position="16"/>
        <end position="77"/>
    </location>
</feature>
<dbReference type="InterPro" id="IPR004387">
    <property type="entry name" value="Pept_M50_Zn"/>
</dbReference>